<accession>A0A7S0LP74</accession>
<proteinExistence type="predicted"/>
<name>A0A7S0LP74_9EUKA</name>
<organism evidence="1">
    <name type="scientific">Coccolithus braarudii</name>
    <dbReference type="NCBI Taxonomy" id="221442"/>
    <lineage>
        <taxon>Eukaryota</taxon>
        <taxon>Haptista</taxon>
        <taxon>Haptophyta</taxon>
        <taxon>Prymnesiophyceae</taxon>
        <taxon>Coccolithales</taxon>
        <taxon>Coccolithaceae</taxon>
        <taxon>Coccolithus</taxon>
    </lineage>
</organism>
<evidence type="ECO:0008006" key="2">
    <source>
        <dbReference type="Google" id="ProtNLM"/>
    </source>
</evidence>
<protein>
    <recommendedName>
        <fullName evidence="2">Plastid lipid-associated protein/fibrillin conserved domain-containing protein</fullName>
    </recommendedName>
</protein>
<dbReference type="AlphaFoldDB" id="A0A7S0LP74"/>
<sequence length="250" mass="27238">MHAAVLLSMSFVGPPGMQAPLNARSTWCRSSVVADLTSPLLAVLFALLPTIPERGMVDYDERRPPTWVAAMEAAVAELEAHDPSGGDWMVDDAFSGRWRLAYTSSPMFRRNRGLSAFGAYVDGVWTPELYLELGPRSRLELEEPLDRESAALLARHLRLPAEEPLPDAVRVASLWAVGSGDSLKLTFEQVSVGSKAWAPANAAERGEVDFEQDKAIRVLGATRPTYLDGSVLVLRALTDAVFVMTREAAS</sequence>
<evidence type="ECO:0000313" key="1">
    <source>
        <dbReference type="EMBL" id="CAD8618456.1"/>
    </source>
</evidence>
<dbReference type="EMBL" id="HBEY01045558">
    <property type="protein sequence ID" value="CAD8618456.1"/>
    <property type="molecule type" value="Transcribed_RNA"/>
</dbReference>
<reference evidence="1" key="1">
    <citation type="submission" date="2021-01" db="EMBL/GenBank/DDBJ databases">
        <authorList>
            <person name="Corre E."/>
            <person name="Pelletier E."/>
            <person name="Niang G."/>
            <person name="Scheremetjew M."/>
            <person name="Finn R."/>
            <person name="Kale V."/>
            <person name="Holt S."/>
            <person name="Cochrane G."/>
            <person name="Meng A."/>
            <person name="Brown T."/>
            <person name="Cohen L."/>
        </authorList>
    </citation>
    <scope>NUCLEOTIDE SEQUENCE</scope>
    <source>
        <strain evidence="1">PLY182g</strain>
    </source>
</reference>
<gene>
    <name evidence="1" type="ORF">CPEL01642_LOCUS21837</name>
</gene>